<dbReference type="Pfam" id="PF02589">
    <property type="entry name" value="LUD_dom"/>
    <property type="match status" value="1"/>
</dbReference>
<dbReference type="EMBL" id="VXPY01000122">
    <property type="protein sequence ID" value="MYD92021.1"/>
    <property type="molecule type" value="Genomic_DNA"/>
</dbReference>
<accession>A0A6B1DX96</accession>
<sequence>MSQARQRILDRLRQGLANPKLPWPPADAPPLTPGEHMHVATLRAEDAGLEQRFAGELEKLHGSSNIADSIVGARMFTVQKILEWLDDTGPRRVLAWSELNSWIPGLEESLFDRDVEVVVPESLDNPDTRGDLQEIRVGVTGVEVAFAATGSVLLKSTPGQSRSASLLPLNHIALIPGTQLLPNVETWLEQHQQDGSLGHAIRNSANLTLVSGPSKSADIESKLTLGVHGPKELHAVLYPAPG</sequence>
<dbReference type="InterPro" id="IPR037171">
    <property type="entry name" value="NagB/RpiA_transferase-like"/>
</dbReference>
<protein>
    <recommendedName>
        <fullName evidence="1">LUD domain-containing protein</fullName>
    </recommendedName>
</protein>
<comment type="caution">
    <text evidence="2">The sequence shown here is derived from an EMBL/GenBank/DDBJ whole genome shotgun (WGS) entry which is preliminary data.</text>
</comment>
<dbReference type="InterPro" id="IPR003741">
    <property type="entry name" value="LUD_dom"/>
</dbReference>
<evidence type="ECO:0000313" key="2">
    <source>
        <dbReference type="EMBL" id="MYD92021.1"/>
    </source>
</evidence>
<evidence type="ECO:0000259" key="1">
    <source>
        <dbReference type="Pfam" id="PF02589"/>
    </source>
</evidence>
<name>A0A6B1DX96_9CHLR</name>
<dbReference type="InterPro" id="IPR024185">
    <property type="entry name" value="FTHF_cligase-like_sf"/>
</dbReference>
<gene>
    <name evidence="2" type="ORF">F4Y08_17110</name>
</gene>
<reference evidence="2" key="1">
    <citation type="submission" date="2019-09" db="EMBL/GenBank/DDBJ databases">
        <title>Characterisation of the sponge microbiome using genome-centric metagenomics.</title>
        <authorList>
            <person name="Engelberts J.P."/>
            <person name="Robbins S.J."/>
            <person name="De Goeij J.M."/>
            <person name="Aranda M."/>
            <person name="Bell S.C."/>
            <person name="Webster N.S."/>
        </authorList>
    </citation>
    <scope>NUCLEOTIDE SEQUENCE</scope>
    <source>
        <strain evidence="2">SB0662_bin_9</strain>
    </source>
</reference>
<dbReference type="PANTHER" id="PTHR43682">
    <property type="entry name" value="LACTATE UTILIZATION PROTEIN C"/>
    <property type="match status" value="1"/>
</dbReference>
<feature type="domain" description="LUD" evidence="1">
    <location>
        <begin position="124"/>
        <end position="237"/>
    </location>
</feature>
<dbReference type="SUPFAM" id="SSF100950">
    <property type="entry name" value="NagB/RpiA/CoA transferase-like"/>
    <property type="match status" value="1"/>
</dbReference>
<dbReference type="PANTHER" id="PTHR43682:SF1">
    <property type="entry name" value="LACTATE UTILIZATION PROTEIN C"/>
    <property type="match status" value="1"/>
</dbReference>
<dbReference type="AlphaFoldDB" id="A0A6B1DX96"/>
<organism evidence="2">
    <name type="scientific">Caldilineaceae bacterium SB0662_bin_9</name>
    <dbReference type="NCBI Taxonomy" id="2605258"/>
    <lineage>
        <taxon>Bacteria</taxon>
        <taxon>Bacillati</taxon>
        <taxon>Chloroflexota</taxon>
        <taxon>Caldilineae</taxon>
        <taxon>Caldilineales</taxon>
        <taxon>Caldilineaceae</taxon>
    </lineage>
</organism>
<dbReference type="Gene3D" id="3.40.50.10420">
    <property type="entry name" value="NagB/RpiA/CoA transferase-like"/>
    <property type="match status" value="1"/>
</dbReference>
<proteinExistence type="predicted"/>